<dbReference type="HOGENOM" id="CLU_1641436_0_0_5"/>
<keyword evidence="3" id="KW-1185">Reference proteome</keyword>
<feature type="transmembrane region" description="Helical" evidence="1">
    <location>
        <begin position="127"/>
        <end position="148"/>
    </location>
</feature>
<gene>
    <name evidence="2" type="ordered locus">Hbal_2594</name>
</gene>
<name>C6XPK4_HIRBI</name>
<accession>C6XPK4</accession>
<dbReference type="Proteomes" id="UP000002745">
    <property type="component" value="Chromosome"/>
</dbReference>
<sequence>MTKVNRSWTIGFESLLLVLVGVGLLYARNWPAETALLPLSIGSFVFALLLVMIFRDLKIAYADKSSPFSKGYESLREAISDNGLLPIKEMAYLVGFVLGIGLLGFYPSVFLYLLVSFRLKARMSLMLSFGVAILIAAILFLFFCVLVDSPPYLGALYEWLV</sequence>
<dbReference type="KEGG" id="hba:Hbal_2594"/>
<organism evidence="2 3">
    <name type="scientific">Hirschia baltica (strain ATCC 49814 / DSM 5838 / IFAM 1418)</name>
    <dbReference type="NCBI Taxonomy" id="582402"/>
    <lineage>
        <taxon>Bacteria</taxon>
        <taxon>Pseudomonadati</taxon>
        <taxon>Pseudomonadota</taxon>
        <taxon>Alphaproteobacteria</taxon>
        <taxon>Hyphomonadales</taxon>
        <taxon>Hyphomonadaceae</taxon>
        <taxon>Hirschia</taxon>
    </lineage>
</organism>
<evidence type="ECO:0000256" key="1">
    <source>
        <dbReference type="SAM" id="Phobius"/>
    </source>
</evidence>
<dbReference type="STRING" id="582402.Hbal_2594"/>
<feature type="transmembrane region" description="Helical" evidence="1">
    <location>
        <begin position="6"/>
        <end position="27"/>
    </location>
</feature>
<feature type="transmembrane region" description="Helical" evidence="1">
    <location>
        <begin position="34"/>
        <end position="54"/>
    </location>
</feature>
<dbReference type="RefSeq" id="WP_015828419.1">
    <property type="nucleotide sequence ID" value="NC_012982.1"/>
</dbReference>
<feature type="transmembrane region" description="Helical" evidence="1">
    <location>
        <begin position="90"/>
        <end position="115"/>
    </location>
</feature>
<evidence type="ECO:0008006" key="4">
    <source>
        <dbReference type="Google" id="ProtNLM"/>
    </source>
</evidence>
<evidence type="ECO:0000313" key="3">
    <source>
        <dbReference type="Proteomes" id="UP000002745"/>
    </source>
</evidence>
<reference evidence="3" key="1">
    <citation type="journal article" date="2011" name="J. Bacteriol.">
        <title>Genome sequences of eight morphologically diverse alphaproteobacteria.</title>
        <authorList>
            <consortium name="US DOE Joint Genome Institute"/>
            <person name="Brown P.J."/>
            <person name="Kysela D.T."/>
            <person name="Buechlein A."/>
            <person name="Hemmerich C."/>
            <person name="Brun Y.V."/>
        </authorList>
    </citation>
    <scope>NUCLEOTIDE SEQUENCE [LARGE SCALE GENOMIC DNA]</scope>
    <source>
        <strain evidence="3">ATCC 49814 / DSM 5838 / IFAM 1418</strain>
    </source>
</reference>
<dbReference type="AlphaFoldDB" id="C6XPK4"/>
<keyword evidence="1" id="KW-0472">Membrane</keyword>
<evidence type="ECO:0000313" key="2">
    <source>
        <dbReference type="EMBL" id="ACT60269.1"/>
    </source>
</evidence>
<keyword evidence="1" id="KW-0812">Transmembrane</keyword>
<proteinExistence type="predicted"/>
<dbReference type="EMBL" id="CP001678">
    <property type="protein sequence ID" value="ACT60269.1"/>
    <property type="molecule type" value="Genomic_DNA"/>
</dbReference>
<protein>
    <recommendedName>
        <fullName evidence="4">Tripartite tricarboxylate transporter TctB family</fullName>
    </recommendedName>
</protein>
<keyword evidence="1" id="KW-1133">Transmembrane helix</keyword>